<evidence type="ECO:0000256" key="10">
    <source>
        <dbReference type="ARBA" id="ARBA00023170"/>
    </source>
</evidence>
<reference evidence="16" key="1">
    <citation type="submission" date="2023-05" db="EMBL/GenBank/DDBJ databases">
        <authorList>
            <person name="Stuckert A."/>
        </authorList>
    </citation>
    <scope>NUCLEOTIDE SEQUENCE</scope>
</reference>
<feature type="domain" description="G-protein coupled receptors family 1 profile" evidence="15">
    <location>
        <begin position="40"/>
        <end position="287"/>
    </location>
</feature>
<dbReference type="InterPro" id="IPR000725">
    <property type="entry name" value="Olfact_rcpt"/>
</dbReference>
<dbReference type="EMBL" id="CATNWA010001396">
    <property type="protein sequence ID" value="CAI9540133.1"/>
    <property type="molecule type" value="Genomic_DNA"/>
</dbReference>
<feature type="transmembrane region" description="Helical" evidence="14">
    <location>
        <begin position="143"/>
        <end position="162"/>
    </location>
</feature>
<sequence>MLQRNYSVTEFYLIGFQNLKSFKILLFLLLLITYIMAISGNLLIVVLVSTSQRLQSPMFYFLKHLSISEILFTTNITPNMLHVLLRNSSTMSLTGCIVQFYVYIASGSTECYLLAAMSYDRYLAICKPLLYNKIMGQKLQNSLVIFCWLLGFLSTLITMGILTQLKFCGNYIIDHYFCDLAPFVDLACSDTSVLQIIIIIFSFPIMIIPFFLVLVSYSCVVVAILGMSSVIGRKKAFFTCSSHLSVVTMFYGSLIIIYLVPSNSKTLNKMISVLYTVVTPLFNPLIYSIRNQEIRAAIYSFISKYKNLTIMPCK</sequence>
<comment type="subcellular location">
    <subcellularLocation>
        <location evidence="1 14">Cell membrane</location>
        <topology evidence="1 14">Multi-pass membrane protein</topology>
    </subcellularLocation>
</comment>
<dbReference type="Pfam" id="PF13853">
    <property type="entry name" value="7tm_4"/>
    <property type="match status" value="1"/>
</dbReference>
<dbReference type="PANTHER" id="PTHR24242">
    <property type="entry name" value="G-PROTEIN COUPLED RECEPTOR"/>
    <property type="match status" value="1"/>
</dbReference>
<keyword evidence="4 13" id="KW-0812">Transmembrane</keyword>
<comment type="similarity">
    <text evidence="13">Belongs to the G-protein coupled receptor 1 family.</text>
</comment>
<keyword evidence="7 13" id="KW-0297">G-protein coupled receptor</keyword>
<protein>
    <recommendedName>
        <fullName evidence="14">Olfactory receptor</fullName>
    </recommendedName>
</protein>
<name>A0ABN9AXC8_9NEOB</name>
<dbReference type="PRINTS" id="PR00237">
    <property type="entry name" value="GPCRRHODOPSN"/>
</dbReference>
<keyword evidence="8 14" id="KW-0472">Membrane</keyword>
<accession>A0ABN9AXC8</accession>
<dbReference type="InterPro" id="IPR017452">
    <property type="entry name" value="GPCR_Rhodpsn_7TM"/>
</dbReference>
<keyword evidence="10 13" id="KW-0675">Receptor</keyword>
<keyword evidence="5 14" id="KW-0552">Olfaction</keyword>
<evidence type="ECO:0000256" key="3">
    <source>
        <dbReference type="ARBA" id="ARBA00022606"/>
    </source>
</evidence>
<dbReference type="SUPFAM" id="SSF81321">
    <property type="entry name" value="Family A G protein-coupled receptor-like"/>
    <property type="match status" value="1"/>
</dbReference>
<dbReference type="InterPro" id="IPR000276">
    <property type="entry name" value="GPCR_Rhodpsn"/>
</dbReference>
<keyword evidence="3 14" id="KW-0716">Sensory transduction</keyword>
<dbReference type="PRINTS" id="PR00245">
    <property type="entry name" value="OLFACTORYR"/>
</dbReference>
<feature type="transmembrane region" description="Helical" evidence="14">
    <location>
        <begin position="192"/>
        <end position="225"/>
    </location>
</feature>
<feature type="transmembrane region" description="Helical" evidence="14">
    <location>
        <begin position="100"/>
        <end position="122"/>
    </location>
</feature>
<evidence type="ECO:0000256" key="2">
    <source>
        <dbReference type="ARBA" id="ARBA00022475"/>
    </source>
</evidence>
<keyword evidence="12 13" id="KW-0807">Transducer</keyword>
<evidence type="ECO:0000259" key="15">
    <source>
        <dbReference type="PROSITE" id="PS50262"/>
    </source>
</evidence>
<evidence type="ECO:0000256" key="8">
    <source>
        <dbReference type="ARBA" id="ARBA00023136"/>
    </source>
</evidence>
<comment type="caution">
    <text evidence="16">The sequence shown here is derived from an EMBL/GenBank/DDBJ whole genome shotgun (WGS) entry which is preliminary data.</text>
</comment>
<dbReference type="PANTHER" id="PTHR24242:SF253">
    <property type="entry name" value="OLFACTORY RECEPTOR-RELATED"/>
    <property type="match status" value="1"/>
</dbReference>
<evidence type="ECO:0000256" key="4">
    <source>
        <dbReference type="ARBA" id="ARBA00022692"/>
    </source>
</evidence>
<dbReference type="PROSITE" id="PS50262">
    <property type="entry name" value="G_PROTEIN_RECEP_F1_2"/>
    <property type="match status" value="1"/>
</dbReference>
<evidence type="ECO:0000313" key="17">
    <source>
        <dbReference type="Proteomes" id="UP001162483"/>
    </source>
</evidence>
<keyword evidence="17" id="KW-1185">Reference proteome</keyword>
<dbReference type="PROSITE" id="PS00237">
    <property type="entry name" value="G_PROTEIN_RECEP_F1_1"/>
    <property type="match status" value="1"/>
</dbReference>
<evidence type="ECO:0000256" key="13">
    <source>
        <dbReference type="RuleBase" id="RU000688"/>
    </source>
</evidence>
<gene>
    <name evidence="16" type="ORF">SPARVUS_LOCUS1698377</name>
</gene>
<dbReference type="InterPro" id="IPR050939">
    <property type="entry name" value="Olfactory_GPCR1"/>
</dbReference>
<evidence type="ECO:0000256" key="5">
    <source>
        <dbReference type="ARBA" id="ARBA00022725"/>
    </source>
</evidence>
<evidence type="ECO:0000256" key="12">
    <source>
        <dbReference type="ARBA" id="ARBA00023224"/>
    </source>
</evidence>
<feature type="transmembrane region" description="Helical" evidence="14">
    <location>
        <begin position="24"/>
        <end position="48"/>
    </location>
</feature>
<keyword evidence="2 14" id="KW-1003">Cell membrane</keyword>
<organism evidence="16 17">
    <name type="scientific">Staurois parvus</name>
    <dbReference type="NCBI Taxonomy" id="386267"/>
    <lineage>
        <taxon>Eukaryota</taxon>
        <taxon>Metazoa</taxon>
        <taxon>Chordata</taxon>
        <taxon>Craniata</taxon>
        <taxon>Vertebrata</taxon>
        <taxon>Euteleostomi</taxon>
        <taxon>Amphibia</taxon>
        <taxon>Batrachia</taxon>
        <taxon>Anura</taxon>
        <taxon>Neobatrachia</taxon>
        <taxon>Ranoidea</taxon>
        <taxon>Ranidae</taxon>
        <taxon>Staurois</taxon>
    </lineage>
</organism>
<proteinExistence type="inferred from homology"/>
<evidence type="ECO:0000313" key="16">
    <source>
        <dbReference type="EMBL" id="CAI9540133.1"/>
    </source>
</evidence>
<keyword evidence="9" id="KW-1015">Disulfide bond</keyword>
<feature type="transmembrane region" description="Helical" evidence="14">
    <location>
        <begin position="237"/>
        <end position="260"/>
    </location>
</feature>
<keyword evidence="6 14" id="KW-1133">Transmembrane helix</keyword>
<evidence type="ECO:0000256" key="6">
    <source>
        <dbReference type="ARBA" id="ARBA00022989"/>
    </source>
</evidence>
<dbReference type="Gene3D" id="1.20.1070.10">
    <property type="entry name" value="Rhodopsin 7-helix transmembrane proteins"/>
    <property type="match status" value="1"/>
</dbReference>
<evidence type="ECO:0000256" key="14">
    <source>
        <dbReference type="RuleBase" id="RU363047"/>
    </source>
</evidence>
<evidence type="ECO:0000256" key="11">
    <source>
        <dbReference type="ARBA" id="ARBA00023180"/>
    </source>
</evidence>
<keyword evidence="11" id="KW-0325">Glycoprotein</keyword>
<feature type="transmembrane region" description="Helical" evidence="14">
    <location>
        <begin position="272"/>
        <end position="289"/>
    </location>
</feature>
<dbReference type="Proteomes" id="UP001162483">
    <property type="component" value="Unassembled WGS sequence"/>
</dbReference>
<evidence type="ECO:0000256" key="1">
    <source>
        <dbReference type="ARBA" id="ARBA00004651"/>
    </source>
</evidence>
<evidence type="ECO:0000256" key="7">
    <source>
        <dbReference type="ARBA" id="ARBA00023040"/>
    </source>
</evidence>
<evidence type="ECO:0000256" key="9">
    <source>
        <dbReference type="ARBA" id="ARBA00023157"/>
    </source>
</evidence>